<dbReference type="RefSeq" id="XP_030832365.1">
    <property type="nucleotide sequence ID" value="XM_030976505.1"/>
</dbReference>
<dbReference type="SMART" id="SM00202">
    <property type="entry name" value="SR"/>
    <property type="match status" value="1"/>
</dbReference>
<evidence type="ECO:0000256" key="7">
    <source>
        <dbReference type="ARBA" id="ARBA00023157"/>
    </source>
</evidence>
<reference evidence="14" key="2">
    <citation type="submission" date="2021-01" db="UniProtKB">
        <authorList>
            <consortium name="EnsemblMetazoa"/>
        </authorList>
    </citation>
    <scope>IDENTIFICATION</scope>
</reference>
<accession>A0A7M7SUI1</accession>
<dbReference type="KEGG" id="spu:105447312"/>
<organism evidence="14 15">
    <name type="scientific">Strongylocentrotus purpuratus</name>
    <name type="common">Purple sea urchin</name>
    <dbReference type="NCBI Taxonomy" id="7668"/>
    <lineage>
        <taxon>Eukaryota</taxon>
        <taxon>Metazoa</taxon>
        <taxon>Echinodermata</taxon>
        <taxon>Eleutherozoa</taxon>
        <taxon>Echinozoa</taxon>
        <taxon>Echinoidea</taxon>
        <taxon>Euechinoidea</taxon>
        <taxon>Echinacea</taxon>
        <taxon>Camarodonta</taxon>
        <taxon>Echinidea</taxon>
        <taxon>Strongylocentrotidae</taxon>
        <taxon>Strongylocentrotus</taxon>
    </lineage>
</organism>
<keyword evidence="3 12" id="KW-0732">Signal</keyword>
<reference evidence="15" key="1">
    <citation type="submission" date="2015-02" db="EMBL/GenBank/DDBJ databases">
        <title>Genome sequencing for Strongylocentrotus purpuratus.</title>
        <authorList>
            <person name="Murali S."/>
            <person name="Liu Y."/>
            <person name="Vee V."/>
            <person name="English A."/>
            <person name="Wang M."/>
            <person name="Skinner E."/>
            <person name="Han Y."/>
            <person name="Muzny D.M."/>
            <person name="Worley K.C."/>
            <person name="Gibbs R.A."/>
        </authorList>
    </citation>
    <scope>NUCLEOTIDE SEQUENCE</scope>
</reference>
<dbReference type="PANTHER" id="PTHR19331:SF465">
    <property type="entry name" value="EGG PEPTIDE SPERACT RECEPTOR"/>
    <property type="match status" value="1"/>
</dbReference>
<dbReference type="FunFam" id="3.10.250.10:FF:000016">
    <property type="entry name" value="Scavenger receptor cysteine-rich protein type 12"/>
    <property type="match status" value="1"/>
</dbReference>
<protein>
    <recommendedName>
        <fullName evidence="13">SRCR domain-containing protein</fullName>
    </recommendedName>
</protein>
<dbReference type="InterPro" id="IPR036772">
    <property type="entry name" value="SRCR-like_dom_sf"/>
</dbReference>
<dbReference type="Pfam" id="PF00530">
    <property type="entry name" value="SRCR"/>
    <property type="match status" value="1"/>
</dbReference>
<evidence type="ECO:0000256" key="1">
    <source>
        <dbReference type="ARBA" id="ARBA00004167"/>
    </source>
</evidence>
<dbReference type="Gene3D" id="3.10.250.10">
    <property type="entry name" value="SRCR-like domain"/>
    <property type="match status" value="1"/>
</dbReference>
<proteinExistence type="predicted"/>
<dbReference type="OrthoDB" id="536948at2759"/>
<dbReference type="PROSITE" id="PS00420">
    <property type="entry name" value="SRCR_1"/>
    <property type="match status" value="1"/>
</dbReference>
<dbReference type="InParanoid" id="A0A7M7SUI1"/>
<evidence type="ECO:0000256" key="10">
    <source>
        <dbReference type="SAM" id="MobiDB-lite"/>
    </source>
</evidence>
<dbReference type="GeneID" id="105447312"/>
<evidence type="ECO:0000259" key="13">
    <source>
        <dbReference type="PROSITE" id="PS50287"/>
    </source>
</evidence>
<dbReference type="PANTHER" id="PTHR19331">
    <property type="entry name" value="SCAVENGER RECEPTOR DOMAIN-CONTAINING"/>
    <property type="match status" value="1"/>
</dbReference>
<evidence type="ECO:0000313" key="15">
    <source>
        <dbReference type="Proteomes" id="UP000007110"/>
    </source>
</evidence>
<feature type="transmembrane region" description="Helical" evidence="11">
    <location>
        <begin position="274"/>
        <end position="299"/>
    </location>
</feature>
<dbReference type="PRINTS" id="PR00258">
    <property type="entry name" value="SPERACTRCPTR"/>
</dbReference>
<comment type="caution">
    <text evidence="9">Lacks conserved residue(s) required for the propagation of feature annotation.</text>
</comment>
<feature type="region of interest" description="Disordered" evidence="10">
    <location>
        <begin position="310"/>
        <end position="331"/>
    </location>
</feature>
<sequence length="331" mass="35845">MALTTYSMLQTVIFLAMFWGTVAAEGPIRLYGGTSDKEGVVQVNVAGEWKNLCDQEWDALDALVTCRQLGFTDGYAMVWEGSRSYYDSGTDSVPTMEPPENFPVEKNNVACNGTEQSLLSCRYKKDIPYCSNFASVACGITTTKFHELLTHSHYYISGDTFLISPTTTPDNTSGRVLFLEAGSSIYTQIRVAGGICNIDEQTASLICNSHGYSNGGKAIQVPMIKNFPMVFSELSCKTGFNFYDCYEEYTTDGICPNGVLANGVECYTTVRPSVIGALAFAGVSSVFIIIAGAFGIHWIRRNAKMPTSTTMSLSVGDQGDATASQSLHPSA</sequence>
<name>A0A7M7SUI1_STRPU</name>
<evidence type="ECO:0000256" key="2">
    <source>
        <dbReference type="ARBA" id="ARBA00022692"/>
    </source>
</evidence>
<keyword evidence="5 11" id="KW-1133">Transmembrane helix</keyword>
<evidence type="ECO:0000256" key="11">
    <source>
        <dbReference type="SAM" id="Phobius"/>
    </source>
</evidence>
<keyword evidence="2 11" id="KW-0812">Transmembrane</keyword>
<keyword evidence="6 11" id="KW-0472">Membrane</keyword>
<dbReference type="SUPFAM" id="SSF56487">
    <property type="entry name" value="SRCR-like"/>
    <property type="match status" value="1"/>
</dbReference>
<dbReference type="EnsemblMetazoa" id="XM_030976505">
    <property type="protein sequence ID" value="XP_030832365"/>
    <property type="gene ID" value="LOC105447312"/>
</dbReference>
<evidence type="ECO:0000256" key="12">
    <source>
        <dbReference type="SAM" id="SignalP"/>
    </source>
</evidence>
<dbReference type="Proteomes" id="UP000007110">
    <property type="component" value="Unassembled WGS sequence"/>
</dbReference>
<feature type="domain" description="SRCR" evidence="13">
    <location>
        <begin position="28"/>
        <end position="139"/>
    </location>
</feature>
<evidence type="ECO:0000256" key="5">
    <source>
        <dbReference type="ARBA" id="ARBA00022989"/>
    </source>
</evidence>
<keyword evidence="15" id="KW-1185">Reference proteome</keyword>
<evidence type="ECO:0000256" key="6">
    <source>
        <dbReference type="ARBA" id="ARBA00023136"/>
    </source>
</evidence>
<dbReference type="GO" id="GO:0016020">
    <property type="term" value="C:membrane"/>
    <property type="evidence" value="ECO:0007669"/>
    <property type="project" value="UniProtKB-SubCell"/>
</dbReference>
<dbReference type="PROSITE" id="PS50287">
    <property type="entry name" value="SRCR_2"/>
    <property type="match status" value="1"/>
</dbReference>
<evidence type="ECO:0000256" key="4">
    <source>
        <dbReference type="ARBA" id="ARBA00022737"/>
    </source>
</evidence>
<dbReference type="AlphaFoldDB" id="A0A7M7SUI1"/>
<evidence type="ECO:0000256" key="3">
    <source>
        <dbReference type="ARBA" id="ARBA00022729"/>
    </source>
</evidence>
<evidence type="ECO:0000256" key="8">
    <source>
        <dbReference type="ARBA" id="ARBA00023180"/>
    </source>
</evidence>
<evidence type="ECO:0000256" key="9">
    <source>
        <dbReference type="PROSITE-ProRule" id="PRU00196"/>
    </source>
</evidence>
<keyword evidence="7 9" id="KW-1015">Disulfide bond</keyword>
<feature type="chain" id="PRO_5029917472" description="SRCR domain-containing protein" evidence="12">
    <location>
        <begin position="25"/>
        <end position="331"/>
    </location>
</feature>
<keyword evidence="4" id="KW-0677">Repeat</keyword>
<dbReference type="InterPro" id="IPR001190">
    <property type="entry name" value="SRCR"/>
</dbReference>
<keyword evidence="8" id="KW-0325">Glycoprotein</keyword>
<comment type="subcellular location">
    <subcellularLocation>
        <location evidence="1">Membrane</location>
        <topology evidence="1">Single-pass membrane protein</topology>
    </subcellularLocation>
</comment>
<feature type="signal peptide" evidence="12">
    <location>
        <begin position="1"/>
        <end position="24"/>
    </location>
</feature>
<feature type="disulfide bond" evidence="9">
    <location>
        <begin position="111"/>
        <end position="121"/>
    </location>
</feature>
<evidence type="ECO:0000313" key="14">
    <source>
        <dbReference type="EnsemblMetazoa" id="XP_030832365"/>
    </source>
</evidence>